<dbReference type="Proteomes" id="UP000265040">
    <property type="component" value="Chromosome 18"/>
</dbReference>
<evidence type="ECO:0000313" key="7">
    <source>
        <dbReference type="Proteomes" id="UP000265040"/>
    </source>
</evidence>
<keyword evidence="4" id="KW-0732">Signal</keyword>
<dbReference type="GO" id="GO:0050852">
    <property type="term" value="P:T cell receptor signaling pathway"/>
    <property type="evidence" value="ECO:0007669"/>
    <property type="project" value="TreeGrafter"/>
</dbReference>
<accession>A0A3Q1IMJ2</accession>
<reference evidence="6" key="1">
    <citation type="submission" date="2021-04" db="EMBL/GenBank/DDBJ databases">
        <authorList>
            <consortium name="Wellcome Sanger Institute Data Sharing"/>
        </authorList>
    </citation>
    <scope>NUCLEOTIDE SEQUENCE [LARGE SCALE GENOMIC DNA]</scope>
</reference>
<evidence type="ECO:0000256" key="1">
    <source>
        <dbReference type="ARBA" id="ARBA00004370"/>
    </source>
</evidence>
<evidence type="ECO:0000256" key="3">
    <source>
        <dbReference type="ARBA" id="ARBA00023319"/>
    </source>
</evidence>
<dbReference type="InterPro" id="IPR050504">
    <property type="entry name" value="IgSF_BTN/MOG"/>
</dbReference>
<name>A0A3Q1IMJ2_ANATE</name>
<feature type="domain" description="Ig-like" evidence="5">
    <location>
        <begin position="23"/>
        <end position="131"/>
    </location>
</feature>
<dbReference type="OrthoDB" id="8960739at2759"/>
<feature type="signal peptide" evidence="4">
    <location>
        <begin position="1"/>
        <end position="24"/>
    </location>
</feature>
<dbReference type="Pfam" id="PF07686">
    <property type="entry name" value="V-set"/>
    <property type="match status" value="1"/>
</dbReference>
<keyword evidence="3" id="KW-0393">Immunoglobulin domain</keyword>
<dbReference type="GO" id="GO:0001817">
    <property type="term" value="P:regulation of cytokine production"/>
    <property type="evidence" value="ECO:0007669"/>
    <property type="project" value="TreeGrafter"/>
</dbReference>
<dbReference type="PANTHER" id="PTHR24100">
    <property type="entry name" value="BUTYROPHILIN"/>
    <property type="match status" value="1"/>
</dbReference>
<evidence type="ECO:0000259" key="5">
    <source>
        <dbReference type="PROSITE" id="PS50835"/>
    </source>
</evidence>
<organism evidence="6 7">
    <name type="scientific">Anabas testudineus</name>
    <name type="common">Climbing perch</name>
    <name type="synonym">Anthias testudineus</name>
    <dbReference type="NCBI Taxonomy" id="64144"/>
    <lineage>
        <taxon>Eukaryota</taxon>
        <taxon>Metazoa</taxon>
        <taxon>Chordata</taxon>
        <taxon>Craniata</taxon>
        <taxon>Vertebrata</taxon>
        <taxon>Euteleostomi</taxon>
        <taxon>Actinopterygii</taxon>
        <taxon>Neopterygii</taxon>
        <taxon>Teleostei</taxon>
        <taxon>Neoteleostei</taxon>
        <taxon>Acanthomorphata</taxon>
        <taxon>Anabantaria</taxon>
        <taxon>Anabantiformes</taxon>
        <taxon>Anabantoidei</taxon>
        <taxon>Anabantidae</taxon>
        <taxon>Anabas</taxon>
    </lineage>
</organism>
<evidence type="ECO:0000256" key="4">
    <source>
        <dbReference type="SAM" id="SignalP"/>
    </source>
</evidence>
<keyword evidence="2" id="KW-0472">Membrane</keyword>
<dbReference type="SUPFAM" id="SSF48726">
    <property type="entry name" value="Immunoglobulin"/>
    <property type="match status" value="1"/>
</dbReference>
<dbReference type="PANTHER" id="PTHR24100:SF151">
    <property type="entry name" value="ICOS LIGAND"/>
    <property type="match status" value="1"/>
</dbReference>
<feature type="chain" id="PRO_5030079981" description="Ig-like domain-containing protein" evidence="4">
    <location>
        <begin position="25"/>
        <end position="184"/>
    </location>
</feature>
<evidence type="ECO:0000313" key="6">
    <source>
        <dbReference type="Ensembl" id="ENSATEP00000022942.2"/>
    </source>
</evidence>
<gene>
    <name evidence="6" type="primary">C20orf27</name>
</gene>
<dbReference type="InParanoid" id="A0A3Q1IMJ2"/>
<dbReference type="GO" id="GO:0009897">
    <property type="term" value="C:external side of plasma membrane"/>
    <property type="evidence" value="ECO:0007669"/>
    <property type="project" value="TreeGrafter"/>
</dbReference>
<keyword evidence="7" id="KW-1185">Reference proteome</keyword>
<dbReference type="SMART" id="SM00406">
    <property type="entry name" value="IGv"/>
    <property type="match status" value="1"/>
</dbReference>
<reference evidence="6" key="3">
    <citation type="submission" date="2025-09" db="UniProtKB">
        <authorList>
            <consortium name="Ensembl"/>
        </authorList>
    </citation>
    <scope>IDENTIFICATION</scope>
</reference>
<reference evidence="6" key="2">
    <citation type="submission" date="2025-08" db="UniProtKB">
        <authorList>
            <consortium name="Ensembl"/>
        </authorList>
    </citation>
    <scope>IDENTIFICATION</scope>
</reference>
<dbReference type="PROSITE" id="PS50835">
    <property type="entry name" value="IG_LIKE"/>
    <property type="match status" value="1"/>
</dbReference>
<dbReference type="Gene3D" id="2.60.40.10">
    <property type="entry name" value="Immunoglobulins"/>
    <property type="match status" value="1"/>
</dbReference>
<dbReference type="AlphaFoldDB" id="A0A3Q1IMJ2"/>
<dbReference type="InterPro" id="IPR013783">
    <property type="entry name" value="Ig-like_fold"/>
</dbReference>
<dbReference type="InterPro" id="IPR036179">
    <property type="entry name" value="Ig-like_dom_sf"/>
</dbReference>
<dbReference type="InterPro" id="IPR013106">
    <property type="entry name" value="Ig_V-set"/>
</dbReference>
<dbReference type="GO" id="GO:0005102">
    <property type="term" value="F:signaling receptor binding"/>
    <property type="evidence" value="ECO:0007669"/>
    <property type="project" value="TreeGrafter"/>
</dbReference>
<dbReference type="InterPro" id="IPR007110">
    <property type="entry name" value="Ig-like_dom"/>
</dbReference>
<comment type="subcellular location">
    <subcellularLocation>
        <location evidence="1">Membrane</location>
    </subcellularLocation>
</comment>
<sequence length="184" mass="20820">MHVCLWFLFETCSLIFNFSAFCFSVSTSDHKNITAGHGDLVTLPCQDPRHTNITSVEWIRPDLEPKYVFGVYRLWWFKKEEQNPSFKNRAKLKDGEMRDGDASVVLKDVGTEDTGTYMCHVRQRGAQSTMSIVHLTVGPGELPLLHPSVQMRTENITAEPGEKLDVVVGELVHVLSCHSLSRRS</sequence>
<protein>
    <recommendedName>
        <fullName evidence="5">Ig-like domain-containing protein</fullName>
    </recommendedName>
</protein>
<dbReference type="SMART" id="SM00409">
    <property type="entry name" value="IG"/>
    <property type="match status" value="1"/>
</dbReference>
<dbReference type="Ensembl" id="ENSATET00000023315.2">
    <property type="protein sequence ID" value="ENSATEP00000022942.2"/>
    <property type="gene ID" value="ENSATEG00000015904.2"/>
</dbReference>
<dbReference type="InterPro" id="IPR003599">
    <property type="entry name" value="Ig_sub"/>
</dbReference>
<evidence type="ECO:0000256" key="2">
    <source>
        <dbReference type="ARBA" id="ARBA00023136"/>
    </source>
</evidence>
<proteinExistence type="predicted"/>